<dbReference type="GO" id="GO:0003677">
    <property type="term" value="F:DNA binding"/>
    <property type="evidence" value="ECO:0007669"/>
    <property type="project" value="UniProtKB-KW"/>
</dbReference>
<keyword evidence="1 2" id="KW-0694">RNA-binding</keyword>
<organism evidence="5 6">
    <name type="scientific">Drosophila guanche</name>
    <name type="common">Fruit fly</name>
    <dbReference type="NCBI Taxonomy" id="7266"/>
    <lineage>
        <taxon>Eukaryota</taxon>
        <taxon>Metazoa</taxon>
        <taxon>Ecdysozoa</taxon>
        <taxon>Arthropoda</taxon>
        <taxon>Hexapoda</taxon>
        <taxon>Insecta</taxon>
        <taxon>Pterygota</taxon>
        <taxon>Neoptera</taxon>
        <taxon>Endopterygota</taxon>
        <taxon>Diptera</taxon>
        <taxon>Brachycera</taxon>
        <taxon>Muscomorpha</taxon>
        <taxon>Ephydroidea</taxon>
        <taxon>Drosophilidae</taxon>
        <taxon>Drosophila</taxon>
        <taxon>Sophophora</taxon>
    </lineage>
</organism>
<dbReference type="EMBL" id="OUUW01000007">
    <property type="protein sequence ID" value="SPP82606.1"/>
    <property type="molecule type" value="Genomic_DNA"/>
</dbReference>
<dbReference type="Pfam" id="PF00076">
    <property type="entry name" value="RRM_1"/>
    <property type="match status" value="4"/>
</dbReference>
<feature type="domain" description="RRM" evidence="4">
    <location>
        <begin position="176"/>
        <end position="268"/>
    </location>
</feature>
<feature type="region of interest" description="Disordered" evidence="3">
    <location>
        <begin position="1"/>
        <end position="164"/>
    </location>
</feature>
<dbReference type="Proteomes" id="UP000268350">
    <property type="component" value="Unassembled WGS sequence"/>
</dbReference>
<dbReference type="AlphaFoldDB" id="A0A3B0KAA6"/>
<feature type="compositionally biased region" description="Low complexity" evidence="3">
    <location>
        <begin position="137"/>
        <end position="159"/>
    </location>
</feature>
<dbReference type="STRING" id="7266.A0A3B0KAA6"/>
<dbReference type="SMART" id="SM00361">
    <property type="entry name" value="RRM_1"/>
    <property type="match status" value="1"/>
</dbReference>
<dbReference type="SUPFAM" id="SSF54928">
    <property type="entry name" value="RNA-binding domain, RBD"/>
    <property type="match status" value="3"/>
</dbReference>
<accession>A0A3B0KAA6</accession>
<feature type="domain" description="RRM" evidence="4">
    <location>
        <begin position="422"/>
        <end position="491"/>
    </location>
</feature>
<evidence type="ECO:0000256" key="3">
    <source>
        <dbReference type="SAM" id="MobiDB-lite"/>
    </source>
</evidence>
<feature type="region of interest" description="Disordered" evidence="3">
    <location>
        <begin position="501"/>
        <end position="551"/>
    </location>
</feature>
<evidence type="ECO:0000256" key="2">
    <source>
        <dbReference type="PROSITE-ProRule" id="PRU00176"/>
    </source>
</evidence>
<keyword evidence="5" id="KW-0238">DNA-binding</keyword>
<dbReference type="PROSITE" id="PS50102">
    <property type="entry name" value="RRM"/>
    <property type="match status" value="4"/>
</dbReference>
<dbReference type="Gene3D" id="3.30.70.330">
    <property type="match status" value="4"/>
</dbReference>
<proteinExistence type="predicted"/>
<dbReference type="OrthoDB" id="442677at2759"/>
<evidence type="ECO:0000313" key="5">
    <source>
        <dbReference type="EMBL" id="SPP82606.1"/>
    </source>
</evidence>
<name>A0A3B0KAA6_DROGU</name>
<dbReference type="InterPro" id="IPR035979">
    <property type="entry name" value="RBD_domain_sf"/>
</dbReference>
<sequence>MAQKKRAAAPAKKSENGVKKPAGNKRGPKGKAAQVDEEVLATQTQTRQSKKKLEQEVQQNEDESDSEEEQSAVKFEDDSESEEEKVSDLIYDEAEEDNEEEESDDDEEEDDDDEEPGQVSNSGKQLTDSEDEAPAEAPIAKKGKVAAPAAAAASPKKGGIPSITVGKIPVETPKDQIIHVSNIPNEYKHLDLVALFTKFGPLSAVNRIKGKTEGNTVFIAFETSAAAEAALEAKEKALTFYGNVLAVARPFNKEDLNNRTIAVGLIGPKTTKEQLSAYFAKVGEVEAVNLSNNRSNPTAFVRFKTTEPMAKALKLHGSELNSRFISVREPSYKLNSKKSPERTLIVQNGAKHESFKSDVIEKIFKKFGEIVDIDVVCTNYVLAFVTFKEAEQAQKALQQLNGKTVSDLELKLEQYTFNTSPRTVLVTNLTADVTENDLKELFSESGKVDTVTLLSHKALVKFATNDGFCKSFLCNERVLKNQPIFLEPNSMLKHKLLKKKSSTINRNGNRPAFPRADGSSKFNKFGKKPFNKRPAQDNGAKPAWKKIKQEV</sequence>
<evidence type="ECO:0000259" key="4">
    <source>
        <dbReference type="PROSITE" id="PS50102"/>
    </source>
</evidence>
<evidence type="ECO:0000313" key="6">
    <source>
        <dbReference type="Proteomes" id="UP000268350"/>
    </source>
</evidence>
<evidence type="ECO:0000256" key="1">
    <source>
        <dbReference type="ARBA" id="ARBA00022884"/>
    </source>
</evidence>
<dbReference type="InterPro" id="IPR012677">
    <property type="entry name" value="Nucleotide-bd_a/b_plait_sf"/>
</dbReference>
<feature type="compositionally biased region" description="Acidic residues" evidence="3">
    <location>
        <begin position="77"/>
        <end position="116"/>
    </location>
</feature>
<reference evidence="6" key="1">
    <citation type="submission" date="2018-01" db="EMBL/GenBank/DDBJ databases">
        <authorList>
            <person name="Alioto T."/>
            <person name="Alioto T."/>
        </authorList>
    </citation>
    <scope>NUCLEOTIDE SEQUENCE [LARGE SCALE GENOMIC DNA]</scope>
</reference>
<feature type="domain" description="RRM" evidence="4">
    <location>
        <begin position="342"/>
        <end position="417"/>
    </location>
</feature>
<keyword evidence="6" id="KW-1185">Reference proteome</keyword>
<dbReference type="GO" id="GO:0005634">
    <property type="term" value="C:nucleus"/>
    <property type="evidence" value="ECO:0007669"/>
    <property type="project" value="TreeGrafter"/>
</dbReference>
<dbReference type="SMART" id="SM00360">
    <property type="entry name" value="RRM"/>
    <property type="match status" value="4"/>
</dbReference>
<dbReference type="OMA" id="DDGFCKS"/>
<dbReference type="CDD" id="cd00590">
    <property type="entry name" value="RRM_SF"/>
    <property type="match status" value="2"/>
</dbReference>
<dbReference type="GO" id="GO:0005737">
    <property type="term" value="C:cytoplasm"/>
    <property type="evidence" value="ECO:0007669"/>
    <property type="project" value="TreeGrafter"/>
</dbReference>
<protein>
    <submittedName>
        <fullName evidence="5">Blast:DNA-binding protein modulo</fullName>
    </submittedName>
</protein>
<gene>
    <name evidence="5" type="ORF">DGUA_6G017323</name>
</gene>
<dbReference type="PANTHER" id="PTHR23003">
    <property type="entry name" value="RNA RECOGNITION MOTIF RRM DOMAIN CONTAINING PROTEIN"/>
    <property type="match status" value="1"/>
</dbReference>
<dbReference type="InterPro" id="IPR000504">
    <property type="entry name" value="RRM_dom"/>
</dbReference>
<feature type="compositionally biased region" description="Acidic residues" evidence="3">
    <location>
        <begin position="59"/>
        <end position="70"/>
    </location>
</feature>
<dbReference type="InterPro" id="IPR003954">
    <property type="entry name" value="RRM_euk-type"/>
</dbReference>
<feature type="domain" description="RRM" evidence="4">
    <location>
        <begin position="259"/>
        <end position="332"/>
    </location>
</feature>
<dbReference type="InterPro" id="IPR050374">
    <property type="entry name" value="RRT5_SRSF_SR"/>
</dbReference>
<dbReference type="GO" id="GO:0003729">
    <property type="term" value="F:mRNA binding"/>
    <property type="evidence" value="ECO:0007669"/>
    <property type="project" value="TreeGrafter"/>
</dbReference>